<dbReference type="AlphaFoldDB" id="A0A699V280"/>
<protein>
    <submittedName>
        <fullName evidence="1">Uncharacterized protein</fullName>
    </submittedName>
</protein>
<name>A0A699V280_TANCI</name>
<comment type="caution">
    <text evidence="1">The sequence shown here is derived from an EMBL/GenBank/DDBJ whole genome shotgun (WGS) entry which is preliminary data.</text>
</comment>
<organism evidence="1">
    <name type="scientific">Tanacetum cinerariifolium</name>
    <name type="common">Dalmatian daisy</name>
    <name type="synonym">Chrysanthemum cinerariifolium</name>
    <dbReference type="NCBI Taxonomy" id="118510"/>
    <lineage>
        <taxon>Eukaryota</taxon>
        <taxon>Viridiplantae</taxon>
        <taxon>Streptophyta</taxon>
        <taxon>Embryophyta</taxon>
        <taxon>Tracheophyta</taxon>
        <taxon>Spermatophyta</taxon>
        <taxon>Magnoliopsida</taxon>
        <taxon>eudicotyledons</taxon>
        <taxon>Gunneridae</taxon>
        <taxon>Pentapetalae</taxon>
        <taxon>asterids</taxon>
        <taxon>campanulids</taxon>
        <taxon>Asterales</taxon>
        <taxon>Asteraceae</taxon>
        <taxon>Asteroideae</taxon>
        <taxon>Anthemideae</taxon>
        <taxon>Anthemidinae</taxon>
        <taxon>Tanacetum</taxon>
    </lineage>
</organism>
<gene>
    <name evidence="1" type="ORF">Tci_901291</name>
</gene>
<proteinExistence type="predicted"/>
<reference evidence="1" key="1">
    <citation type="journal article" date="2019" name="Sci. Rep.">
        <title>Draft genome of Tanacetum cinerariifolium, the natural source of mosquito coil.</title>
        <authorList>
            <person name="Yamashiro T."/>
            <person name="Shiraishi A."/>
            <person name="Satake H."/>
            <person name="Nakayama K."/>
        </authorList>
    </citation>
    <scope>NUCLEOTIDE SEQUENCE</scope>
</reference>
<accession>A0A699V280</accession>
<sequence length="76" mass="7892">MPFRRSALLLFAEAGGSAGARLAGYSSGPASLRAAAWARTVLLPASIWAGTCSPPGRTARFAPPRFCPISSCSLWP</sequence>
<dbReference type="EMBL" id="BKCJ011393552">
    <property type="protein sequence ID" value="GFD29322.1"/>
    <property type="molecule type" value="Genomic_DNA"/>
</dbReference>
<evidence type="ECO:0000313" key="1">
    <source>
        <dbReference type="EMBL" id="GFD29322.1"/>
    </source>
</evidence>